<evidence type="ECO:0000256" key="2">
    <source>
        <dbReference type="ARBA" id="ARBA00023180"/>
    </source>
</evidence>
<evidence type="ECO:0000313" key="7">
    <source>
        <dbReference type="Proteomes" id="UP001163823"/>
    </source>
</evidence>
<keyword evidence="4" id="KW-0812">Transmembrane</keyword>
<keyword evidence="4" id="KW-1133">Transmembrane helix</keyword>
<evidence type="ECO:0000313" key="6">
    <source>
        <dbReference type="EMBL" id="KAJ7974006.1"/>
    </source>
</evidence>
<dbReference type="GO" id="GO:0016485">
    <property type="term" value="P:protein processing"/>
    <property type="evidence" value="ECO:0007669"/>
    <property type="project" value="TreeGrafter"/>
</dbReference>
<dbReference type="GO" id="GO:0006518">
    <property type="term" value="P:peptide metabolic process"/>
    <property type="evidence" value="ECO:0007669"/>
    <property type="project" value="TreeGrafter"/>
</dbReference>
<dbReference type="AlphaFoldDB" id="A0AAD7Q392"/>
<organism evidence="6 7">
    <name type="scientific">Quillaja saponaria</name>
    <name type="common">Soap bark tree</name>
    <dbReference type="NCBI Taxonomy" id="32244"/>
    <lineage>
        <taxon>Eukaryota</taxon>
        <taxon>Viridiplantae</taxon>
        <taxon>Streptophyta</taxon>
        <taxon>Embryophyta</taxon>
        <taxon>Tracheophyta</taxon>
        <taxon>Spermatophyta</taxon>
        <taxon>Magnoliopsida</taxon>
        <taxon>eudicotyledons</taxon>
        <taxon>Gunneridae</taxon>
        <taxon>Pentapetalae</taxon>
        <taxon>rosids</taxon>
        <taxon>fabids</taxon>
        <taxon>Fabales</taxon>
        <taxon>Quillajaceae</taxon>
        <taxon>Quillaja</taxon>
    </lineage>
</organism>
<keyword evidence="6" id="KW-0378">Hydrolase</keyword>
<keyword evidence="6" id="KW-0121">Carboxypeptidase</keyword>
<dbReference type="SUPFAM" id="SSF53187">
    <property type="entry name" value="Zn-dependent exopeptidases"/>
    <property type="match status" value="1"/>
</dbReference>
<keyword evidence="4" id="KW-0472">Membrane</keyword>
<protein>
    <submittedName>
        <fullName evidence="6">Carboxypeptidase SOL1</fullName>
    </submittedName>
</protein>
<feature type="active site" description="Proton donor/acceptor" evidence="3">
    <location>
        <position position="128"/>
    </location>
</feature>
<accession>A0AAD7Q392</accession>
<dbReference type="PROSITE" id="PS52035">
    <property type="entry name" value="PEPTIDASE_M14"/>
    <property type="match status" value="1"/>
</dbReference>
<dbReference type="InterPro" id="IPR008969">
    <property type="entry name" value="CarboxyPept-like_regulatory"/>
</dbReference>
<evidence type="ECO:0000256" key="3">
    <source>
        <dbReference type="PROSITE-ProRule" id="PRU01379"/>
    </source>
</evidence>
<dbReference type="EMBL" id="JARAOO010000003">
    <property type="protein sequence ID" value="KAJ7974006.1"/>
    <property type="molecule type" value="Genomic_DNA"/>
</dbReference>
<keyword evidence="7" id="KW-1185">Reference proteome</keyword>
<dbReference type="Gene3D" id="2.60.40.1120">
    <property type="entry name" value="Carboxypeptidase-like, regulatory domain"/>
    <property type="match status" value="1"/>
</dbReference>
<dbReference type="Pfam" id="PF00246">
    <property type="entry name" value="Peptidase_M14"/>
    <property type="match status" value="1"/>
</dbReference>
<keyword evidence="6" id="KW-0645">Protease</keyword>
<dbReference type="GO" id="GO:0008270">
    <property type="term" value="F:zinc ion binding"/>
    <property type="evidence" value="ECO:0007669"/>
    <property type="project" value="InterPro"/>
</dbReference>
<comment type="similarity">
    <text evidence="1 3">Belongs to the peptidase M14 family.</text>
</comment>
<dbReference type="Gene3D" id="3.40.630.10">
    <property type="entry name" value="Zn peptidases"/>
    <property type="match status" value="1"/>
</dbReference>
<dbReference type="GO" id="GO:0004181">
    <property type="term" value="F:metallocarboxypeptidase activity"/>
    <property type="evidence" value="ECO:0007669"/>
    <property type="project" value="InterPro"/>
</dbReference>
<dbReference type="SMART" id="SM00631">
    <property type="entry name" value="Zn_pept"/>
    <property type="match status" value="1"/>
</dbReference>
<dbReference type="Proteomes" id="UP001163823">
    <property type="component" value="Chromosome 3"/>
</dbReference>
<evidence type="ECO:0000256" key="4">
    <source>
        <dbReference type="SAM" id="Phobius"/>
    </source>
</evidence>
<dbReference type="InterPro" id="IPR000834">
    <property type="entry name" value="Peptidase_M14"/>
</dbReference>
<dbReference type="PANTHER" id="PTHR11532:SF57">
    <property type="entry name" value="CARBOXYPEPTIDASE D, B"/>
    <property type="match status" value="1"/>
</dbReference>
<feature type="transmembrane region" description="Helical" evidence="4">
    <location>
        <begin position="245"/>
        <end position="262"/>
    </location>
</feature>
<sequence>MSNSDLENSIIEFGQRCSNISRIYSQKRAIMNWLSDIQFTASATLHGGALVANYLWDGTQDKRTNYYACPDDETFRFMASIYIHSHYNMSFSKEFLGGITSGASWYPIYGGMQDWNYIHAGCFELTLEVSDNKWPAANETGVHRRIFSSDNGRPLPASITIKGINYMVKVGRDYDRLLHPGDKYKVVATMPGYKSKTTCIRLDEGLTTVDFVLDPEVTVKGNVHECNCGSNNRLDLVKFLSGGHWEVYFTVIVALGFLLLLVQRTKLNLSKHSRSVVPKRPAVV</sequence>
<evidence type="ECO:0000259" key="5">
    <source>
        <dbReference type="PROSITE" id="PS52035"/>
    </source>
</evidence>
<evidence type="ECO:0000256" key="1">
    <source>
        <dbReference type="ARBA" id="ARBA00005988"/>
    </source>
</evidence>
<dbReference type="GO" id="GO:0005615">
    <property type="term" value="C:extracellular space"/>
    <property type="evidence" value="ECO:0007669"/>
    <property type="project" value="TreeGrafter"/>
</dbReference>
<dbReference type="PANTHER" id="PTHR11532">
    <property type="entry name" value="PROTEASE M14 CARBOXYPEPTIDASE"/>
    <property type="match status" value="1"/>
</dbReference>
<dbReference type="InterPro" id="IPR050753">
    <property type="entry name" value="Peptidase_M14_domain"/>
</dbReference>
<reference evidence="6" key="1">
    <citation type="journal article" date="2023" name="Science">
        <title>Elucidation of the pathway for biosynthesis of saponin adjuvants from the soapbark tree.</title>
        <authorList>
            <person name="Reed J."/>
            <person name="Orme A."/>
            <person name="El-Demerdash A."/>
            <person name="Owen C."/>
            <person name="Martin L.B.B."/>
            <person name="Misra R.C."/>
            <person name="Kikuchi S."/>
            <person name="Rejzek M."/>
            <person name="Martin A.C."/>
            <person name="Harkess A."/>
            <person name="Leebens-Mack J."/>
            <person name="Louveau T."/>
            <person name="Stephenson M.J."/>
            <person name="Osbourn A."/>
        </authorList>
    </citation>
    <scope>NUCLEOTIDE SEQUENCE</scope>
    <source>
        <strain evidence="6">S10</strain>
    </source>
</reference>
<comment type="caution">
    <text evidence="6">The sequence shown here is derived from an EMBL/GenBank/DDBJ whole genome shotgun (WGS) entry which is preliminary data.</text>
</comment>
<keyword evidence="2" id="KW-0325">Glycoprotein</keyword>
<feature type="domain" description="Peptidase M14" evidence="5">
    <location>
        <begin position="1"/>
        <end position="151"/>
    </location>
</feature>
<proteinExistence type="inferred from homology"/>
<name>A0AAD7Q392_QUISA</name>
<gene>
    <name evidence="6" type="ORF">O6P43_004149</name>
</gene>
<dbReference type="SUPFAM" id="SSF49464">
    <property type="entry name" value="Carboxypeptidase regulatory domain-like"/>
    <property type="match status" value="1"/>
</dbReference>